<feature type="compositionally biased region" description="Polar residues" evidence="1">
    <location>
        <begin position="89"/>
        <end position="102"/>
    </location>
</feature>
<evidence type="ECO:0000256" key="1">
    <source>
        <dbReference type="SAM" id="MobiDB-lite"/>
    </source>
</evidence>
<evidence type="ECO:0000313" key="3">
    <source>
        <dbReference type="Proteomes" id="UP001153269"/>
    </source>
</evidence>
<sequence>MTLIPVNARLLLEDWRSLHSHSVPGRMTTLDQAVLDPNVVLRWHMRKPSGQPLENDAKLKLTLIFSVPKAYHAARSPSLYVRWLDPTPGHSSNSTGSDTSAPSGRLVALRSAYRHRVEDNVMGAGESPD</sequence>
<evidence type="ECO:0000313" key="2">
    <source>
        <dbReference type="EMBL" id="CAB1441694.1"/>
    </source>
</evidence>
<comment type="caution">
    <text evidence="2">The sequence shown here is derived from an EMBL/GenBank/DDBJ whole genome shotgun (WGS) entry which is preliminary data.</text>
</comment>
<organism evidence="2 3">
    <name type="scientific">Pleuronectes platessa</name>
    <name type="common">European plaice</name>
    <dbReference type="NCBI Taxonomy" id="8262"/>
    <lineage>
        <taxon>Eukaryota</taxon>
        <taxon>Metazoa</taxon>
        <taxon>Chordata</taxon>
        <taxon>Craniata</taxon>
        <taxon>Vertebrata</taxon>
        <taxon>Euteleostomi</taxon>
        <taxon>Actinopterygii</taxon>
        <taxon>Neopterygii</taxon>
        <taxon>Teleostei</taxon>
        <taxon>Neoteleostei</taxon>
        <taxon>Acanthomorphata</taxon>
        <taxon>Carangaria</taxon>
        <taxon>Pleuronectiformes</taxon>
        <taxon>Pleuronectoidei</taxon>
        <taxon>Pleuronectidae</taxon>
        <taxon>Pleuronectes</taxon>
    </lineage>
</organism>
<feature type="region of interest" description="Disordered" evidence="1">
    <location>
        <begin position="84"/>
        <end position="105"/>
    </location>
</feature>
<name>A0A9N7UY43_PLEPL</name>
<gene>
    <name evidence="2" type="ORF">PLEPLA_LOCUS29443</name>
</gene>
<dbReference type="EMBL" id="CADEAL010002686">
    <property type="protein sequence ID" value="CAB1441694.1"/>
    <property type="molecule type" value="Genomic_DNA"/>
</dbReference>
<dbReference type="Proteomes" id="UP001153269">
    <property type="component" value="Unassembled WGS sequence"/>
</dbReference>
<dbReference type="AlphaFoldDB" id="A0A9N7UY43"/>
<proteinExistence type="predicted"/>
<reference evidence="2" key="1">
    <citation type="submission" date="2020-03" db="EMBL/GenBank/DDBJ databases">
        <authorList>
            <person name="Weist P."/>
        </authorList>
    </citation>
    <scope>NUCLEOTIDE SEQUENCE</scope>
</reference>
<keyword evidence="3" id="KW-1185">Reference proteome</keyword>
<accession>A0A9N7UY43</accession>
<protein>
    <submittedName>
        <fullName evidence="2">Uncharacterized protein</fullName>
    </submittedName>
</protein>